<dbReference type="EMBL" id="CM047942">
    <property type="protein sequence ID" value="KAI9901081.1"/>
    <property type="molecule type" value="Genomic_DNA"/>
</dbReference>
<reference evidence="1" key="1">
    <citation type="submission" date="2022-10" db="EMBL/GenBank/DDBJ databases">
        <title>Complete Genome of Trichothecium roseum strain YXFP-22015, a Plant Pathogen Isolated from Citrus.</title>
        <authorList>
            <person name="Wang Y."/>
            <person name="Zhu L."/>
        </authorList>
    </citation>
    <scope>NUCLEOTIDE SEQUENCE</scope>
    <source>
        <strain evidence="1">YXFP-22015</strain>
    </source>
</reference>
<sequence length="702" mass="76729">MSAVKFQYPSYKLFEPDYHPQKPLIVGLDDRLESPETIALKYEEAARGVNTRGDSPIEMAAYGKAAQLPPVHGYDAPRYQVPSYDQYPASAYPTQQTDKFAQLNQQAFASNNAVASYMPGGPTVVSCNPANGMFGTRVALKISSQYDLFSMGSNFSLLFGSHKCAIQDVNRESQDAHGFVYNFSVDAPQFIVTGCPDNNVPLSLLMEGPSGEEISRTMAGTFQYLEGSGDEITGTAKLPKHDTSAPAHQDHGSVSPKAGEAALASETGTNNYGYPSQQGQYGEASFTQGQNDMISTYRSSSFAEPNFHRRSAHGWAGFNGTLGSTGTGRSPALGNSGLGGRSNLTPLSMPSNHNGTPQLIRTSTISNPAGSSPYHHVSLYSSKAVLKINGKLETMADHWSQEEWNNRRRLVVFRRSQQGSTLNASFRPVAVNDRPPNSICISCIYWAEKGECYVTSVDTIHLLEQLVAAPNRFSVEEKNRIRRNLEGFHPLTVSKAKTESEEFFKLIMSFPNPKPRNIEKDVKVFPWKILESALKKIIGKYSASPSSTLPPNNMITTPVPTAPYATLPTPPGHHGLPSQPSDPYSQHPMPSSHHDSSIPSPRSLSGSQPTWAPYPSTTPSYPPVSSRPLSPHLRQASPHTHHAHHTPPIRLNTNPLPAVTTYDTRTVSTGAYATGLHTPPYRPPYPEYPARVRYGGYGWVPR</sequence>
<comment type="caution">
    <text evidence="1">The sequence shown here is derived from an EMBL/GenBank/DDBJ whole genome shotgun (WGS) entry which is preliminary data.</text>
</comment>
<organism evidence="1 2">
    <name type="scientific">Trichothecium roseum</name>
    <dbReference type="NCBI Taxonomy" id="47278"/>
    <lineage>
        <taxon>Eukaryota</taxon>
        <taxon>Fungi</taxon>
        <taxon>Dikarya</taxon>
        <taxon>Ascomycota</taxon>
        <taxon>Pezizomycotina</taxon>
        <taxon>Sordariomycetes</taxon>
        <taxon>Hypocreomycetidae</taxon>
        <taxon>Hypocreales</taxon>
        <taxon>Hypocreales incertae sedis</taxon>
        <taxon>Trichothecium</taxon>
    </lineage>
</organism>
<accession>A0ACC0V3W1</accession>
<dbReference type="Proteomes" id="UP001163324">
    <property type="component" value="Chromosome 3"/>
</dbReference>
<evidence type="ECO:0000313" key="1">
    <source>
        <dbReference type="EMBL" id="KAI9901081.1"/>
    </source>
</evidence>
<name>A0ACC0V3W1_9HYPO</name>
<protein>
    <submittedName>
        <fullName evidence="1">Uncharacterized protein</fullName>
    </submittedName>
</protein>
<gene>
    <name evidence="1" type="ORF">N3K66_002898</name>
</gene>
<keyword evidence="2" id="KW-1185">Reference proteome</keyword>
<proteinExistence type="predicted"/>
<evidence type="ECO:0000313" key="2">
    <source>
        <dbReference type="Proteomes" id="UP001163324"/>
    </source>
</evidence>